<dbReference type="GO" id="GO:0016052">
    <property type="term" value="P:carbohydrate catabolic process"/>
    <property type="evidence" value="ECO:0007669"/>
    <property type="project" value="InterPro"/>
</dbReference>
<dbReference type="OrthoDB" id="4187847at2759"/>
<feature type="transmembrane region" description="Helical" evidence="10">
    <location>
        <begin position="437"/>
        <end position="459"/>
    </location>
</feature>
<name>A0A5N6KS58_9ROSI</name>
<dbReference type="Pfam" id="PF03663">
    <property type="entry name" value="Glyco_hydro_76"/>
    <property type="match status" value="1"/>
</dbReference>
<dbReference type="InterPro" id="IPR014480">
    <property type="entry name" value="Mannan-1_6-alpha_mannosidase"/>
</dbReference>
<protein>
    <recommendedName>
        <fullName evidence="4">mannan endo-1,6-alpha-mannosidase</fullName>
        <ecNumber evidence="4">3.2.1.101</ecNumber>
    </recommendedName>
</protein>
<comment type="catalytic activity">
    <reaction evidence="1">
        <text>Random hydrolysis of (1-&gt;6)-alpha-D-mannosidic linkages in unbranched (1-&gt;6)-mannans.</text>
        <dbReference type="EC" id="3.2.1.101"/>
    </reaction>
</comment>
<dbReference type="PANTHER" id="PTHR12145:SF36">
    <property type="entry name" value="MANNAN ENDO-1,6-ALPHA-MANNOSIDASE DCW1"/>
    <property type="match status" value="1"/>
</dbReference>
<dbReference type="FunFam" id="1.50.10.20:FF:000006">
    <property type="entry name" value="Mannan endo-1,6-alpha-mannosidase"/>
    <property type="match status" value="1"/>
</dbReference>
<feature type="chain" id="PRO_5024286193" description="mannan endo-1,6-alpha-mannosidase" evidence="11">
    <location>
        <begin position="21"/>
        <end position="461"/>
    </location>
</feature>
<organism evidence="12 13">
    <name type="scientific">Carpinus fangiana</name>
    <dbReference type="NCBI Taxonomy" id="176857"/>
    <lineage>
        <taxon>Eukaryota</taxon>
        <taxon>Viridiplantae</taxon>
        <taxon>Streptophyta</taxon>
        <taxon>Embryophyta</taxon>
        <taxon>Tracheophyta</taxon>
        <taxon>Spermatophyta</taxon>
        <taxon>Magnoliopsida</taxon>
        <taxon>eudicotyledons</taxon>
        <taxon>Gunneridae</taxon>
        <taxon>Pentapetalae</taxon>
        <taxon>rosids</taxon>
        <taxon>fabids</taxon>
        <taxon>Fagales</taxon>
        <taxon>Betulaceae</taxon>
        <taxon>Carpinus</taxon>
    </lineage>
</organism>
<dbReference type="Gene3D" id="1.50.10.20">
    <property type="match status" value="1"/>
</dbReference>
<gene>
    <name evidence="12" type="ORF">FH972_021686</name>
</gene>
<keyword evidence="9" id="KW-0326">Glycosidase</keyword>
<comment type="caution">
    <text evidence="12">The sequence shown here is derived from an EMBL/GenBank/DDBJ whole genome shotgun (WGS) entry which is preliminary data.</text>
</comment>
<dbReference type="InterPro" id="IPR008928">
    <property type="entry name" value="6-hairpin_glycosidase_sf"/>
</dbReference>
<dbReference type="PIRSF" id="PIRSF016302">
    <property type="entry name" value="Man_a_manosd"/>
    <property type="match status" value="1"/>
</dbReference>
<feature type="signal peptide" evidence="11">
    <location>
        <begin position="1"/>
        <end position="20"/>
    </location>
</feature>
<evidence type="ECO:0000256" key="11">
    <source>
        <dbReference type="SAM" id="SignalP"/>
    </source>
</evidence>
<evidence type="ECO:0000313" key="13">
    <source>
        <dbReference type="Proteomes" id="UP000327013"/>
    </source>
</evidence>
<evidence type="ECO:0000256" key="3">
    <source>
        <dbReference type="ARBA" id="ARBA00009699"/>
    </source>
</evidence>
<dbReference type="PANTHER" id="PTHR12145">
    <property type="entry name" value="MANNAN ENDO-1,6-ALPHA-MANNOSIDASE DCW1"/>
    <property type="match status" value="1"/>
</dbReference>
<dbReference type="InterPro" id="IPR005198">
    <property type="entry name" value="Glyco_hydro_76"/>
</dbReference>
<evidence type="ECO:0000256" key="5">
    <source>
        <dbReference type="ARBA" id="ARBA00022729"/>
    </source>
</evidence>
<evidence type="ECO:0000313" key="12">
    <source>
        <dbReference type="EMBL" id="KAB8338741.1"/>
    </source>
</evidence>
<keyword evidence="10" id="KW-0812">Transmembrane</keyword>
<evidence type="ECO:0000256" key="6">
    <source>
        <dbReference type="ARBA" id="ARBA00022801"/>
    </source>
</evidence>
<dbReference type="GO" id="GO:0012505">
    <property type="term" value="C:endomembrane system"/>
    <property type="evidence" value="ECO:0007669"/>
    <property type="project" value="UniProtKB-SubCell"/>
</dbReference>
<dbReference type="Proteomes" id="UP000327013">
    <property type="component" value="Unassembled WGS sequence"/>
</dbReference>
<proteinExistence type="inferred from homology"/>
<evidence type="ECO:0000256" key="7">
    <source>
        <dbReference type="ARBA" id="ARBA00023136"/>
    </source>
</evidence>
<dbReference type="EMBL" id="VIBQ01000010">
    <property type="protein sequence ID" value="KAB8338741.1"/>
    <property type="molecule type" value="Genomic_DNA"/>
</dbReference>
<keyword evidence="8" id="KW-0325">Glycoprotein</keyword>
<dbReference type="SUPFAM" id="SSF48208">
    <property type="entry name" value="Six-hairpin glycosidases"/>
    <property type="match status" value="1"/>
</dbReference>
<comment type="subcellular location">
    <subcellularLocation>
        <location evidence="2">Endomembrane system</location>
    </subcellularLocation>
</comment>
<evidence type="ECO:0000256" key="8">
    <source>
        <dbReference type="ARBA" id="ARBA00023180"/>
    </source>
</evidence>
<evidence type="ECO:0000256" key="2">
    <source>
        <dbReference type="ARBA" id="ARBA00004308"/>
    </source>
</evidence>
<reference evidence="12 13" key="1">
    <citation type="submission" date="2019-06" db="EMBL/GenBank/DDBJ databases">
        <title>A chromosomal-level reference genome of Carpinus fangiana (Coryloideae, Betulaceae).</title>
        <authorList>
            <person name="Yang X."/>
            <person name="Wang Z."/>
            <person name="Zhang L."/>
            <person name="Hao G."/>
            <person name="Liu J."/>
            <person name="Yang Y."/>
        </authorList>
    </citation>
    <scope>NUCLEOTIDE SEQUENCE [LARGE SCALE GENOMIC DNA]</scope>
    <source>
        <strain evidence="12">Cfa_2016G</strain>
        <tissue evidence="12">Leaf</tissue>
    </source>
</reference>
<evidence type="ECO:0000256" key="10">
    <source>
        <dbReference type="SAM" id="Phobius"/>
    </source>
</evidence>
<evidence type="ECO:0000256" key="4">
    <source>
        <dbReference type="ARBA" id="ARBA00012350"/>
    </source>
</evidence>
<sequence length="461" mass="49812">MRAASVASTAWAAMASGVWGIELMLNDGGASARNGAFVTSHGMMSYYSGNESGQTPGYLPNEGQLDGYYWWEGGGMFGTLIDYWYYTGDETYNDNTMQALQWQVGEDRNYEPTNASQSLGNDDIAFWAFGALRAAELAFPDPPKDSPQWIPLVQTVLLDYIARWDTSSCNGGIHWQVFRLSPGWNYKNAISNGCMFNMAARLGKYTGNQTYIDWANKVWDWSEGVGIIDKQGQVWDGVHTDDNCTTVTLQPWTYNFGAYLLGAAAMWNITGDPDGKWRSRINTLISGSDHLFPNKGPMMEIGCLNTNTCNNDEKSFRAFTLSWMADTAKIAPFTEPAITPLLQTTAKGAAQQCSGGSDGVTCGLNWNVSTWDGTTGVGQQLSAMSAFLTLLAPFKAGPILNFKNGGTSVEDPTATGGDGSSDSPLLPLKPITTADKAGAAIITLLLAGCVLGGSVWMVWGK</sequence>
<keyword evidence="7 10" id="KW-0472">Membrane</keyword>
<evidence type="ECO:0000256" key="1">
    <source>
        <dbReference type="ARBA" id="ARBA00001452"/>
    </source>
</evidence>
<evidence type="ECO:0000256" key="9">
    <source>
        <dbReference type="ARBA" id="ARBA00023295"/>
    </source>
</evidence>
<keyword evidence="10" id="KW-1133">Transmembrane helix</keyword>
<accession>A0A5N6KS58</accession>
<keyword evidence="13" id="KW-1185">Reference proteome</keyword>
<comment type="similarity">
    <text evidence="3">Belongs to the glycosyl hydrolase 76 family.</text>
</comment>
<dbReference type="EC" id="3.2.1.101" evidence="4"/>
<keyword evidence="6" id="KW-0378">Hydrolase</keyword>
<dbReference type="GO" id="GO:0008496">
    <property type="term" value="F:mannan endo-1,6-alpha-mannosidase activity"/>
    <property type="evidence" value="ECO:0007669"/>
    <property type="project" value="UniProtKB-EC"/>
</dbReference>
<dbReference type="AlphaFoldDB" id="A0A5N6KS58"/>
<keyword evidence="5 11" id="KW-0732">Signal</keyword>